<dbReference type="PANTHER" id="PTHR40727">
    <property type="entry name" value="TRANSCRIPTION REGULATOR, ENCODED NEXT TO RECA SUPERFAMILY ATPASE-RELATED"/>
    <property type="match status" value="1"/>
</dbReference>
<dbReference type="EMBL" id="CP002278">
    <property type="protein sequence ID" value="ADP77918.1"/>
    <property type="molecule type" value="Genomic_DNA"/>
</dbReference>
<dbReference type="OrthoDB" id="26894at2157"/>
<gene>
    <name evidence="2" type="ordered locus">Mfer_1126</name>
</gene>
<dbReference type="Proteomes" id="UP000002315">
    <property type="component" value="Chromosome"/>
</dbReference>
<proteinExistence type="predicted"/>
<feature type="coiled-coil region" evidence="1">
    <location>
        <begin position="117"/>
        <end position="161"/>
    </location>
</feature>
<evidence type="ECO:0000256" key="1">
    <source>
        <dbReference type="SAM" id="Coils"/>
    </source>
</evidence>
<dbReference type="PANTHER" id="PTHR40727:SF1">
    <property type="entry name" value="BACTERIO-OPSIN ACTIVATOR"/>
    <property type="match status" value="1"/>
</dbReference>
<sequence>MIPLVPTSKTEINKLEHVLVLGTLFRPEILKLIKDPRERITWVESLAVASGSIAREKAGYTVREIAEELGRTEQTIRKHVKGETKAGKLVRETYNMIKEGKLDMSELEDFLETTVRKEELESKLSKVKELDKKLEKLKKENEKLNTKLEKVREKLEEILEDIK</sequence>
<evidence type="ECO:0000313" key="2">
    <source>
        <dbReference type="EMBL" id="ADP77918.1"/>
    </source>
</evidence>
<dbReference type="InterPro" id="IPR022285">
    <property type="entry name" value="CHP03879_regulat_dom_put"/>
</dbReference>
<protein>
    <submittedName>
        <fullName evidence="2">Transcriptional regulator protein-like protein</fullName>
    </submittedName>
</protein>
<name>E3GWF3_METFV</name>
<dbReference type="HOGENOM" id="CLU_109226_0_0_2"/>
<dbReference type="NCBIfam" id="TIGR03879">
    <property type="entry name" value="near_KaiC_dom"/>
    <property type="match status" value="1"/>
</dbReference>
<keyword evidence="1" id="KW-0175">Coiled coil</keyword>
<accession>E3GWF3</accession>
<reference evidence="2 3" key="1">
    <citation type="journal article" date="2010" name="Stand. Genomic Sci.">
        <title>Complete genome sequence of Methanothermus fervidus type strain (V24S).</title>
        <authorList>
            <person name="Anderson I."/>
            <person name="Djao O.D."/>
            <person name="Misra M."/>
            <person name="Chertkov O."/>
            <person name="Nolan M."/>
            <person name="Lucas S."/>
            <person name="Lapidus A."/>
            <person name="Del Rio T.G."/>
            <person name="Tice H."/>
            <person name="Cheng J.F."/>
            <person name="Tapia R."/>
            <person name="Han C."/>
            <person name="Goodwin L."/>
            <person name="Pitluck S."/>
            <person name="Liolios K."/>
            <person name="Ivanova N."/>
            <person name="Mavromatis K."/>
            <person name="Mikhailova N."/>
            <person name="Pati A."/>
            <person name="Brambilla E."/>
            <person name="Chen A."/>
            <person name="Palaniappan K."/>
            <person name="Land M."/>
            <person name="Hauser L."/>
            <person name="Chang Y.J."/>
            <person name="Jeffries C.D."/>
            <person name="Sikorski J."/>
            <person name="Spring S."/>
            <person name="Rohde M."/>
            <person name="Eichinger K."/>
            <person name="Huber H."/>
            <person name="Wirth R."/>
            <person name="Goker M."/>
            <person name="Detter J.C."/>
            <person name="Woyke T."/>
            <person name="Bristow J."/>
            <person name="Eisen J.A."/>
            <person name="Markowitz V."/>
            <person name="Hugenholtz P."/>
            <person name="Klenk H.P."/>
            <person name="Kyrpides N.C."/>
        </authorList>
    </citation>
    <scope>NUCLEOTIDE SEQUENCE [LARGE SCALE GENOMIC DNA]</scope>
    <source>
        <strain evidence="3">ATCC 43054 / DSM 2088 / JCM 10308 / V24 S</strain>
    </source>
</reference>
<dbReference type="KEGG" id="mfv:Mfer_1126"/>
<dbReference type="AlphaFoldDB" id="E3GWF3"/>
<dbReference type="Gene3D" id="1.10.10.60">
    <property type="entry name" value="Homeodomain-like"/>
    <property type="match status" value="1"/>
</dbReference>
<keyword evidence="3" id="KW-1185">Reference proteome</keyword>
<organism evidence="2 3">
    <name type="scientific">Methanothermus fervidus (strain ATCC 43054 / DSM 2088 / JCM 10308 / V24 S)</name>
    <dbReference type="NCBI Taxonomy" id="523846"/>
    <lineage>
        <taxon>Archaea</taxon>
        <taxon>Methanobacteriati</taxon>
        <taxon>Methanobacteriota</taxon>
        <taxon>Methanomada group</taxon>
        <taxon>Methanobacteria</taxon>
        <taxon>Methanobacteriales</taxon>
        <taxon>Methanothermaceae</taxon>
        <taxon>Methanothermus</taxon>
    </lineage>
</organism>
<evidence type="ECO:0000313" key="3">
    <source>
        <dbReference type="Proteomes" id="UP000002315"/>
    </source>
</evidence>